<keyword evidence="2 4" id="KW-0442">Lipid degradation</keyword>
<feature type="short sequence motif" description="DGA/G" evidence="4">
    <location>
        <begin position="160"/>
        <end position="162"/>
    </location>
</feature>
<evidence type="ECO:0000313" key="6">
    <source>
        <dbReference type="EMBL" id="MBD3108445.1"/>
    </source>
</evidence>
<name>A0A927CYU7_9BACI</name>
<reference evidence="6" key="1">
    <citation type="submission" date="2020-09" db="EMBL/GenBank/DDBJ databases">
        <title>Bacillus faecalis sp. nov., a moderately halophilic bacterium isolated from cow faeces.</title>
        <authorList>
            <person name="Jiang L."/>
            <person name="Lee J."/>
        </authorList>
    </citation>
    <scope>NUCLEOTIDE SEQUENCE</scope>
    <source>
        <strain evidence="6">AGMB 02131</strain>
    </source>
</reference>
<evidence type="ECO:0000256" key="2">
    <source>
        <dbReference type="ARBA" id="ARBA00022963"/>
    </source>
</evidence>
<feature type="short sequence motif" description="GXSXG" evidence="4">
    <location>
        <begin position="38"/>
        <end position="42"/>
    </location>
</feature>
<keyword evidence="3 4" id="KW-0443">Lipid metabolism</keyword>
<feature type="domain" description="PNPLA" evidence="5">
    <location>
        <begin position="7"/>
        <end position="173"/>
    </location>
</feature>
<accession>A0A927CYU7</accession>
<dbReference type="SUPFAM" id="SSF52151">
    <property type="entry name" value="FabD/lysophospholipase-like"/>
    <property type="match status" value="1"/>
</dbReference>
<dbReference type="Proteomes" id="UP000602076">
    <property type="component" value="Unassembled WGS sequence"/>
</dbReference>
<dbReference type="CDD" id="cd07208">
    <property type="entry name" value="Pat_hypo_Ecoli_yjju_like"/>
    <property type="match status" value="1"/>
</dbReference>
<keyword evidence="1 4" id="KW-0378">Hydrolase</keyword>
<keyword evidence="7" id="KW-1185">Reference proteome</keyword>
<gene>
    <name evidence="6" type="ORF">IEO70_08705</name>
</gene>
<dbReference type="InterPro" id="IPR002641">
    <property type="entry name" value="PNPLA_dom"/>
</dbReference>
<evidence type="ECO:0000259" key="5">
    <source>
        <dbReference type="PROSITE" id="PS51635"/>
    </source>
</evidence>
<proteinExistence type="predicted"/>
<protein>
    <submittedName>
        <fullName evidence="6">Patatin family protein</fullName>
    </submittedName>
</protein>
<dbReference type="InterPro" id="IPR050301">
    <property type="entry name" value="NTE"/>
</dbReference>
<dbReference type="PANTHER" id="PTHR14226">
    <property type="entry name" value="NEUROPATHY TARGET ESTERASE/SWISS CHEESE D.MELANOGASTER"/>
    <property type="match status" value="1"/>
</dbReference>
<dbReference type="PROSITE" id="PS51635">
    <property type="entry name" value="PNPLA"/>
    <property type="match status" value="1"/>
</dbReference>
<dbReference type="RefSeq" id="WP_190997988.1">
    <property type="nucleotide sequence ID" value="NZ_JACXSI010000018.1"/>
</dbReference>
<dbReference type="InterPro" id="IPR037483">
    <property type="entry name" value="YjjU-like"/>
</dbReference>
<dbReference type="Pfam" id="PF19890">
    <property type="entry name" value="DUF6363"/>
    <property type="match status" value="1"/>
</dbReference>
<evidence type="ECO:0000256" key="3">
    <source>
        <dbReference type="ARBA" id="ARBA00023098"/>
    </source>
</evidence>
<dbReference type="AlphaFoldDB" id="A0A927CYU7"/>
<dbReference type="EMBL" id="JACXSI010000018">
    <property type="protein sequence ID" value="MBD3108445.1"/>
    <property type="molecule type" value="Genomic_DNA"/>
</dbReference>
<evidence type="ECO:0000313" key="7">
    <source>
        <dbReference type="Proteomes" id="UP000602076"/>
    </source>
</evidence>
<dbReference type="InterPro" id="IPR045943">
    <property type="entry name" value="DUF6363"/>
</dbReference>
<dbReference type="GO" id="GO:0016042">
    <property type="term" value="P:lipid catabolic process"/>
    <property type="evidence" value="ECO:0007669"/>
    <property type="project" value="UniProtKB-UniRule"/>
</dbReference>
<dbReference type="Gene3D" id="3.40.1090.10">
    <property type="entry name" value="Cytosolic phospholipase A2 catalytic domain"/>
    <property type="match status" value="2"/>
</dbReference>
<feature type="short sequence motif" description="GXGXXG" evidence="4">
    <location>
        <begin position="11"/>
        <end position="16"/>
    </location>
</feature>
<organism evidence="6 7">
    <name type="scientific">Peribacillus faecalis</name>
    <dbReference type="NCBI Taxonomy" id="2772559"/>
    <lineage>
        <taxon>Bacteria</taxon>
        <taxon>Bacillati</taxon>
        <taxon>Bacillota</taxon>
        <taxon>Bacilli</taxon>
        <taxon>Bacillales</taxon>
        <taxon>Bacillaceae</taxon>
        <taxon>Peribacillus</taxon>
    </lineage>
</organism>
<evidence type="ECO:0000256" key="1">
    <source>
        <dbReference type="ARBA" id="ARBA00022801"/>
    </source>
</evidence>
<feature type="active site" description="Nucleophile" evidence="4">
    <location>
        <position position="40"/>
    </location>
</feature>
<evidence type="ECO:0000256" key="4">
    <source>
        <dbReference type="PROSITE-ProRule" id="PRU01161"/>
    </source>
</evidence>
<dbReference type="Pfam" id="PF01734">
    <property type="entry name" value="Patatin"/>
    <property type="match status" value="1"/>
</dbReference>
<dbReference type="PANTHER" id="PTHR14226:SF25">
    <property type="entry name" value="PHOSPHOESTERASE"/>
    <property type="match status" value="1"/>
</dbReference>
<dbReference type="InterPro" id="IPR016035">
    <property type="entry name" value="Acyl_Trfase/lysoPLipase"/>
</dbReference>
<dbReference type="GO" id="GO:0016787">
    <property type="term" value="F:hydrolase activity"/>
    <property type="evidence" value="ECO:0007669"/>
    <property type="project" value="UniProtKB-UniRule"/>
</dbReference>
<comment type="caution">
    <text evidence="6">The sequence shown here is derived from an EMBL/GenBank/DDBJ whole genome shotgun (WGS) entry which is preliminary data.</text>
</comment>
<sequence length="282" mass="32128">MSKKVGLVLEGGGMRGIYTVGVLDLLLDYQIHTDYVIGVSAGACHGISYVSNQRGRSFKINTGYLDDPRYLSFKNYLKTKSIFGMDFIFDEIPNKLDLFDYDQFKSSNCEFVAGVTDVQTGKPVYFGKEHFDRDTTILRASSSIPVFAPIVEYHGGKYLDGGTSDPIPVRKAMEDGCDQVIVVLTRDRSYVKKPESFRMVYKRVFKKYPEMVRLLDERQKIYNETLRYIWKLEEENKAIVVAPTQPINISRFEKNIDVLKGLYDLGMRDASALLPVISKTMN</sequence>
<feature type="active site" description="Proton acceptor" evidence="4">
    <location>
        <position position="160"/>
    </location>
</feature>